<dbReference type="GO" id="GO:0030245">
    <property type="term" value="P:cellulose catabolic process"/>
    <property type="evidence" value="ECO:0007669"/>
    <property type="project" value="UniProtKB-KW"/>
</dbReference>
<gene>
    <name evidence="16" type="ORF">FSB_LOCUS60151</name>
</gene>
<dbReference type="InterPro" id="IPR008928">
    <property type="entry name" value="6-hairpin_glycosidase_sf"/>
</dbReference>
<dbReference type="InterPro" id="IPR023395">
    <property type="entry name" value="MCP_dom_sf"/>
</dbReference>
<sequence>MLSWSTVEFQAQLQAKNELSNALDAIKWGTDYLIKAHPKPDVLYGEVGDAYKIDDQHPGSDLAAETAAAFAAASIAFKPTDAQYASQLLDHAKQLFDFARNHQGVYQSSISVAGKFYSSSGFEDELLWAAAWLHRATDDQTYLDYLEGAGNIGGARTTFSWDDKFIGAQVLVAKLVLEGKVKNLGKWQQYKSQAEQFICSCLQKGNGNVKKSPGGLLWFLPFNNLQYTAAATFIATAYSEYLTAKRASIQCPGGIVQPDELIALAKSQVDYILGSNPQQLSYMVGFGSNYPKQVHHRGASIVSIKVNPKLVSCKLGFVLHFNKNEPNPNVLDGALVGGPNENDGYTDSRSNFQQAETATVNNAPLVVSMVMFSTFEHSVDFLYRKVVKKRKEDCSKGQQLGVTCLAGYAAGSVGSFISNPADNIVASLYTKKADSLMLAVKKIGVFNLFTRSLPIRIMLVGPAITLQWLFYDTIKLLSGFQVLDISLVRSIVVSNSVGHKGDGILTQVSSQWHPNEFVQQLEGLKTMRGGWAYGNWLKILRCESTVCYPMCNVENSGFVEIWGGTGLMLNKRGQVGWTCSWNIRFIHDFNDRDLELMVSFIDILYSKIPKILGPDRMRWRLNGNGRFDVWSYEVLRGSSDLSFPWECIWCVKA</sequence>
<evidence type="ECO:0000256" key="14">
    <source>
        <dbReference type="RuleBase" id="RU361166"/>
    </source>
</evidence>
<dbReference type="EC" id="3.2.1.4" evidence="14"/>
<organism evidence="16">
    <name type="scientific">Fagus sylvatica</name>
    <name type="common">Beechnut</name>
    <dbReference type="NCBI Taxonomy" id="28930"/>
    <lineage>
        <taxon>Eukaryota</taxon>
        <taxon>Viridiplantae</taxon>
        <taxon>Streptophyta</taxon>
        <taxon>Embryophyta</taxon>
        <taxon>Tracheophyta</taxon>
        <taxon>Spermatophyta</taxon>
        <taxon>Magnoliopsida</taxon>
        <taxon>eudicotyledons</taxon>
        <taxon>Gunneridae</taxon>
        <taxon>Pentapetalae</taxon>
        <taxon>rosids</taxon>
        <taxon>fabids</taxon>
        <taxon>Fagales</taxon>
        <taxon>Fagaceae</taxon>
        <taxon>Fagus</taxon>
    </lineage>
</organism>
<evidence type="ECO:0000256" key="4">
    <source>
        <dbReference type="ARBA" id="ARBA00022692"/>
    </source>
</evidence>
<comment type="similarity">
    <text evidence="3 12 14">Belongs to the glycosyl hydrolase 9 (cellulase E) family.</text>
</comment>
<keyword evidence="8 12" id="KW-0119">Carbohydrate metabolism</keyword>
<dbReference type="SUPFAM" id="SSF103506">
    <property type="entry name" value="Mitochondrial carrier"/>
    <property type="match status" value="1"/>
</dbReference>
<dbReference type="PROSITE" id="PS00698">
    <property type="entry name" value="GH9_3"/>
    <property type="match status" value="1"/>
</dbReference>
<dbReference type="InterPro" id="IPR012341">
    <property type="entry name" value="6hp_glycosidase-like_sf"/>
</dbReference>
<dbReference type="InterPro" id="IPR033126">
    <property type="entry name" value="Glyco_hydro_9_Asp/Glu_AS"/>
</dbReference>
<evidence type="ECO:0000256" key="5">
    <source>
        <dbReference type="ARBA" id="ARBA00022801"/>
    </source>
</evidence>
<dbReference type="GO" id="GO:0008810">
    <property type="term" value="F:cellulase activity"/>
    <property type="evidence" value="ECO:0007669"/>
    <property type="project" value="UniProtKB-EC"/>
</dbReference>
<feature type="active site" evidence="13">
    <location>
        <position position="356"/>
    </location>
</feature>
<evidence type="ECO:0000256" key="3">
    <source>
        <dbReference type="ARBA" id="ARBA00007072"/>
    </source>
</evidence>
<evidence type="ECO:0000256" key="12">
    <source>
        <dbReference type="PROSITE-ProRule" id="PRU10059"/>
    </source>
</evidence>
<dbReference type="Pfam" id="PF00759">
    <property type="entry name" value="Glyco_hydro_9"/>
    <property type="match status" value="1"/>
</dbReference>
<evidence type="ECO:0000256" key="11">
    <source>
        <dbReference type="PROSITE-ProRule" id="PRU00282"/>
    </source>
</evidence>
<protein>
    <recommendedName>
        <fullName evidence="14">Endoglucanase</fullName>
        <ecNumber evidence="14">3.2.1.4</ecNumber>
    </recommendedName>
</protein>
<keyword evidence="5 12" id="KW-0378">Hydrolase</keyword>
<dbReference type="GO" id="GO:0016020">
    <property type="term" value="C:membrane"/>
    <property type="evidence" value="ECO:0007669"/>
    <property type="project" value="UniProtKB-SubCell"/>
</dbReference>
<feature type="active site" evidence="13">
    <location>
        <position position="347"/>
    </location>
</feature>
<evidence type="ECO:0000256" key="13">
    <source>
        <dbReference type="PROSITE-ProRule" id="PRU10060"/>
    </source>
</evidence>
<keyword evidence="6 14" id="KW-0136">Cellulose degradation</keyword>
<evidence type="ECO:0000256" key="8">
    <source>
        <dbReference type="ARBA" id="ARBA00023277"/>
    </source>
</evidence>
<dbReference type="EMBL" id="OIVN01006395">
    <property type="protein sequence ID" value="SPD32269.1"/>
    <property type="molecule type" value="Genomic_DNA"/>
</dbReference>
<evidence type="ECO:0000259" key="15">
    <source>
        <dbReference type="Pfam" id="PF00759"/>
    </source>
</evidence>
<proteinExistence type="inferred from homology"/>
<dbReference type="PANTHER" id="PTHR22298">
    <property type="entry name" value="ENDO-1,4-BETA-GLUCANASE"/>
    <property type="match status" value="1"/>
</dbReference>
<feature type="active site" evidence="12">
    <location>
        <position position="295"/>
    </location>
</feature>
<dbReference type="Gene3D" id="1.50.10.10">
    <property type="match status" value="1"/>
</dbReference>
<reference evidence="16" key="1">
    <citation type="submission" date="2018-02" db="EMBL/GenBank/DDBJ databases">
        <authorList>
            <person name="Cohen D.B."/>
            <person name="Kent A.D."/>
        </authorList>
    </citation>
    <scope>NUCLEOTIDE SEQUENCE</scope>
</reference>
<dbReference type="PROSITE" id="PS50920">
    <property type="entry name" value="SOLCAR"/>
    <property type="match status" value="1"/>
</dbReference>
<dbReference type="InterPro" id="IPR018221">
    <property type="entry name" value="Glyco_hydro_9_His_AS"/>
</dbReference>
<evidence type="ECO:0000256" key="6">
    <source>
        <dbReference type="ARBA" id="ARBA00023001"/>
    </source>
</evidence>
<evidence type="ECO:0000256" key="10">
    <source>
        <dbReference type="ARBA" id="ARBA00023326"/>
    </source>
</evidence>
<dbReference type="SUPFAM" id="SSF48208">
    <property type="entry name" value="Six-hairpin glycosidases"/>
    <property type="match status" value="1"/>
</dbReference>
<keyword evidence="4 11" id="KW-0812">Transmembrane</keyword>
<keyword evidence="9 12" id="KW-0326">Glycosidase</keyword>
<evidence type="ECO:0000256" key="9">
    <source>
        <dbReference type="ARBA" id="ARBA00023295"/>
    </source>
</evidence>
<keyword evidence="10 12" id="KW-0624">Polysaccharide degradation</keyword>
<comment type="catalytic activity">
    <reaction evidence="1 14">
        <text>Endohydrolysis of (1-&gt;4)-beta-D-glucosidic linkages in cellulose, lichenin and cereal beta-D-glucans.</text>
        <dbReference type="EC" id="3.2.1.4"/>
    </reaction>
</comment>
<evidence type="ECO:0000256" key="7">
    <source>
        <dbReference type="ARBA" id="ARBA00023136"/>
    </source>
</evidence>
<evidence type="ECO:0000256" key="2">
    <source>
        <dbReference type="ARBA" id="ARBA00004141"/>
    </source>
</evidence>
<comment type="subcellular location">
    <subcellularLocation>
        <location evidence="2">Membrane</location>
        <topology evidence="2">Multi-pass membrane protein</topology>
    </subcellularLocation>
</comment>
<dbReference type="AlphaFoldDB" id="A0A2N9J733"/>
<dbReference type="InterPro" id="IPR018108">
    <property type="entry name" value="MCP_transmembrane"/>
</dbReference>
<keyword evidence="7 11" id="KW-0472">Membrane</keyword>
<accession>A0A2N9J733</accession>
<name>A0A2N9J733_FAGSY</name>
<evidence type="ECO:0000313" key="16">
    <source>
        <dbReference type="EMBL" id="SPD32269.1"/>
    </source>
</evidence>
<dbReference type="InterPro" id="IPR001701">
    <property type="entry name" value="Glyco_hydro_9"/>
</dbReference>
<evidence type="ECO:0000256" key="1">
    <source>
        <dbReference type="ARBA" id="ARBA00000966"/>
    </source>
</evidence>
<feature type="repeat" description="Solcar" evidence="11">
    <location>
        <begin position="398"/>
        <end position="477"/>
    </location>
</feature>
<dbReference type="PROSITE" id="PS00592">
    <property type="entry name" value="GH9_2"/>
    <property type="match status" value="1"/>
</dbReference>
<feature type="domain" description="Glycoside hydrolase family 9" evidence="15">
    <location>
        <begin position="1"/>
        <end position="367"/>
    </location>
</feature>